<reference evidence="2" key="1">
    <citation type="submission" date="2025-08" db="UniProtKB">
        <authorList>
            <consortium name="RefSeq"/>
        </authorList>
    </citation>
    <scope>IDENTIFICATION</scope>
</reference>
<evidence type="ECO:0000256" key="1">
    <source>
        <dbReference type="SAM" id="MobiDB-lite"/>
    </source>
</evidence>
<dbReference type="GeneID" id="106115327"/>
<dbReference type="PANTHER" id="PTHR46114:SF1">
    <property type="entry name" value="ZAD DOMAIN-CONTAINING PROTEIN"/>
    <property type="match status" value="1"/>
</dbReference>
<feature type="compositionally biased region" description="Low complexity" evidence="1">
    <location>
        <begin position="145"/>
        <end position="157"/>
    </location>
</feature>
<evidence type="ECO:0000313" key="2">
    <source>
        <dbReference type="RefSeq" id="XP_013164143.1"/>
    </source>
</evidence>
<gene>
    <name evidence="2" type="primary">LOC106115327</name>
</gene>
<accession>A0AAJ7E5S2</accession>
<dbReference type="RefSeq" id="XP_013164143.1">
    <property type="nucleotide sequence ID" value="XM_013308689.1"/>
</dbReference>
<sequence>MSSRKCKYDADAFCFICGQFIKVRDVKYELKTSHFLCEAYEAYFDCPVRNQDKPWAPHVACSYCKRCLEGWYRGEKRSMKFAIPRIWREPKDHITDCYFCMVNPSKRRRGKNAKPIEYPDLESSSAPIAHDLTRPVPEPPKKLSQKSSSSFSSCTSNSDKEFLPTPEQPKHYLITSEDFNDLIRDLNLPKNKAELLGSRLKQWNLLDDVKITDQRTRHEMFTTFFTKENGLCFCNDIKGMFEAIGIPCVPSEWRLFIDSSTKSLKAVLLHNGNKLPSLPIAHSVHLKENYESVKILLESVKYREYNWELIGDFKMVGFLMGLQGGYTKYPCYLCLWDSRADSKHYIQRSWPVRTELCVGKQNVKFEPIVEAEKVLMPPLHIKLGLMKQFVKKLDETSEAFGYLKKNFPKLSEAKVKAGVFVGPQIRQIFADEKFPTLLNRTQKASWNSFKAVVSGFLGNNKAENYEKLVEDMLTNFKAMGCRMSLKVHMLHAHLDKFKKNMGAYSEEQGERFHQDIMNFEQRYQGQYNENMMGDYIWGLLRESSYEHKRKSKSVHF</sequence>
<name>A0AAJ7E5S2_PAPXU</name>
<dbReference type="KEGG" id="pxu:106115327"/>
<proteinExistence type="predicted"/>
<protein>
    <submittedName>
        <fullName evidence="2">Uncharacterized protein LOC106115327</fullName>
    </submittedName>
</protein>
<organism evidence="2">
    <name type="scientific">Papilio xuthus</name>
    <name type="common">Asian swallowtail butterfly</name>
    <dbReference type="NCBI Taxonomy" id="66420"/>
    <lineage>
        <taxon>Eukaryota</taxon>
        <taxon>Metazoa</taxon>
        <taxon>Ecdysozoa</taxon>
        <taxon>Arthropoda</taxon>
        <taxon>Hexapoda</taxon>
        <taxon>Insecta</taxon>
        <taxon>Pterygota</taxon>
        <taxon>Neoptera</taxon>
        <taxon>Endopterygota</taxon>
        <taxon>Lepidoptera</taxon>
        <taxon>Glossata</taxon>
        <taxon>Ditrysia</taxon>
        <taxon>Papilionoidea</taxon>
        <taxon>Papilionidae</taxon>
        <taxon>Papilioninae</taxon>
        <taxon>Papilio</taxon>
    </lineage>
</organism>
<feature type="region of interest" description="Disordered" evidence="1">
    <location>
        <begin position="127"/>
        <end position="167"/>
    </location>
</feature>
<dbReference type="AlphaFoldDB" id="A0AAJ7E5S2"/>
<dbReference type="PANTHER" id="PTHR46114">
    <property type="entry name" value="APPLE DOMAIN-CONTAINING PROTEIN"/>
    <property type="match status" value="1"/>
</dbReference>
<dbReference type="Proteomes" id="UP000694872">
    <property type="component" value="Unplaced"/>
</dbReference>